<evidence type="ECO:0000313" key="2">
    <source>
        <dbReference type="Proteomes" id="UP000541444"/>
    </source>
</evidence>
<evidence type="ECO:0000313" key="1">
    <source>
        <dbReference type="EMBL" id="KAF6152163.1"/>
    </source>
</evidence>
<comment type="caution">
    <text evidence="1">The sequence shown here is derived from an EMBL/GenBank/DDBJ whole genome shotgun (WGS) entry which is preliminary data.</text>
</comment>
<dbReference type="AlphaFoldDB" id="A0A7J7MB97"/>
<protein>
    <submittedName>
        <fullName evidence="1">Uncharacterized protein</fullName>
    </submittedName>
</protein>
<proteinExistence type="predicted"/>
<gene>
    <name evidence="1" type="ORF">GIB67_005809</name>
</gene>
<organism evidence="1 2">
    <name type="scientific">Kingdonia uniflora</name>
    <dbReference type="NCBI Taxonomy" id="39325"/>
    <lineage>
        <taxon>Eukaryota</taxon>
        <taxon>Viridiplantae</taxon>
        <taxon>Streptophyta</taxon>
        <taxon>Embryophyta</taxon>
        <taxon>Tracheophyta</taxon>
        <taxon>Spermatophyta</taxon>
        <taxon>Magnoliopsida</taxon>
        <taxon>Ranunculales</taxon>
        <taxon>Circaeasteraceae</taxon>
        <taxon>Kingdonia</taxon>
    </lineage>
</organism>
<keyword evidence="2" id="KW-1185">Reference proteome</keyword>
<reference evidence="1 2" key="1">
    <citation type="journal article" date="2020" name="IScience">
        <title>Genome Sequencing of the Endangered Kingdonia uniflora (Circaeasteraceae, Ranunculales) Reveals Potential Mechanisms of Evolutionary Specialization.</title>
        <authorList>
            <person name="Sun Y."/>
            <person name="Deng T."/>
            <person name="Zhang A."/>
            <person name="Moore M.J."/>
            <person name="Landis J.B."/>
            <person name="Lin N."/>
            <person name="Zhang H."/>
            <person name="Zhang X."/>
            <person name="Huang J."/>
            <person name="Zhang X."/>
            <person name="Sun H."/>
            <person name="Wang H."/>
        </authorList>
    </citation>
    <scope>NUCLEOTIDE SEQUENCE [LARGE SCALE GENOMIC DNA]</scope>
    <source>
        <strain evidence="1">TB1705</strain>
        <tissue evidence="1">Leaf</tissue>
    </source>
</reference>
<name>A0A7J7MB97_9MAGN</name>
<sequence length="176" mass="19924">MFVLWLRGEFHVCRRSSALAEMIHVVPHDGSGSFLAHRWKTHVAEASSRDREWLCFSLKMIATVQRRLNPRAAKALCDSEVSALLDGIADILVGLSGGDAPGLLRRATFQFMSGEMAFCNRMQRFSEGAMLECTAHTFFRRFETKRQYPEEKVDSSRMKVRSLCTSVGMGEVKVQF</sequence>
<accession>A0A7J7MB97</accession>
<dbReference type="EMBL" id="JACGCM010001654">
    <property type="protein sequence ID" value="KAF6152163.1"/>
    <property type="molecule type" value="Genomic_DNA"/>
</dbReference>
<dbReference type="Proteomes" id="UP000541444">
    <property type="component" value="Unassembled WGS sequence"/>
</dbReference>